<sequence>EIRAMKMHNNIGFLFSERRGFGLTGELSLLDNRSPRDMAKLEVFSEGCAGADAIESTPFGLIWFTPGRKFWLWAGGQELIDIGEPIQTLLNTVPAGSLKDVYFKWWEGNGRQWLVIALNSRDGESPDDSSTLAQRTLIYDFSLPSARPDKAQPDPGSWIEWTDITATCIGTYIANDGQEFLLIGDSSGNVKQADTIVSPCHLNRSMILGECYLGSTVQNNPQADMRTSLLLPSSDQWSVGHYLQLLTGDQNDPGSPSLGTLTEPTISSWIDPTSVDSPGTAITLTLDSALTSGDKRAWLVPDTTNTTAAGAFAKQFLFQAKYSAGVDDTGNADNRETNRINTIYKMGFTWSPKPEMSA</sequence>
<accession>A0A0F9ESI7</accession>
<protein>
    <submittedName>
        <fullName evidence="1">Uncharacterized protein</fullName>
    </submittedName>
</protein>
<name>A0A0F9ESI7_9ZZZZ</name>
<reference evidence="1" key="1">
    <citation type="journal article" date="2015" name="Nature">
        <title>Complex archaea that bridge the gap between prokaryotes and eukaryotes.</title>
        <authorList>
            <person name="Spang A."/>
            <person name="Saw J.H."/>
            <person name="Jorgensen S.L."/>
            <person name="Zaremba-Niedzwiedzka K."/>
            <person name="Martijn J."/>
            <person name="Lind A.E."/>
            <person name="van Eijk R."/>
            <person name="Schleper C."/>
            <person name="Guy L."/>
            <person name="Ettema T.J."/>
        </authorList>
    </citation>
    <scope>NUCLEOTIDE SEQUENCE</scope>
</reference>
<dbReference type="AlphaFoldDB" id="A0A0F9ESI7"/>
<comment type="caution">
    <text evidence="1">The sequence shown here is derived from an EMBL/GenBank/DDBJ whole genome shotgun (WGS) entry which is preliminary data.</text>
</comment>
<dbReference type="EMBL" id="LAZR01033513">
    <property type="protein sequence ID" value="KKL47875.1"/>
    <property type="molecule type" value="Genomic_DNA"/>
</dbReference>
<gene>
    <name evidence="1" type="ORF">LCGC14_2331140</name>
</gene>
<feature type="non-terminal residue" evidence="1">
    <location>
        <position position="1"/>
    </location>
</feature>
<organism evidence="1">
    <name type="scientific">marine sediment metagenome</name>
    <dbReference type="NCBI Taxonomy" id="412755"/>
    <lineage>
        <taxon>unclassified sequences</taxon>
        <taxon>metagenomes</taxon>
        <taxon>ecological metagenomes</taxon>
    </lineage>
</organism>
<evidence type="ECO:0000313" key="1">
    <source>
        <dbReference type="EMBL" id="KKL47875.1"/>
    </source>
</evidence>
<proteinExistence type="predicted"/>